<keyword evidence="1" id="KW-1133">Transmembrane helix</keyword>
<protein>
    <submittedName>
        <fullName evidence="2">Uncharacterized protein</fullName>
    </submittedName>
</protein>
<accession>A0A498HV90</accession>
<reference evidence="2 3" key="1">
    <citation type="submission" date="2018-10" db="EMBL/GenBank/DDBJ databases">
        <title>A high-quality apple genome assembly.</title>
        <authorList>
            <person name="Hu J."/>
        </authorList>
    </citation>
    <scope>NUCLEOTIDE SEQUENCE [LARGE SCALE GENOMIC DNA]</scope>
    <source>
        <strain evidence="3">cv. HFTH1</strain>
        <tissue evidence="2">Young leaf</tissue>
    </source>
</reference>
<dbReference type="AlphaFoldDB" id="A0A498HV90"/>
<feature type="transmembrane region" description="Helical" evidence="1">
    <location>
        <begin position="55"/>
        <end position="78"/>
    </location>
</feature>
<keyword evidence="3" id="KW-1185">Reference proteome</keyword>
<evidence type="ECO:0000313" key="2">
    <source>
        <dbReference type="EMBL" id="RXH74569.1"/>
    </source>
</evidence>
<keyword evidence="1" id="KW-0472">Membrane</keyword>
<gene>
    <name evidence="2" type="ORF">DVH24_029290</name>
</gene>
<comment type="caution">
    <text evidence="2">The sequence shown here is derived from an EMBL/GenBank/DDBJ whole genome shotgun (WGS) entry which is preliminary data.</text>
</comment>
<name>A0A498HV90_MALDO</name>
<evidence type="ECO:0000256" key="1">
    <source>
        <dbReference type="SAM" id="Phobius"/>
    </source>
</evidence>
<proteinExistence type="predicted"/>
<dbReference type="EMBL" id="RDQH01000341">
    <property type="protein sequence ID" value="RXH74569.1"/>
    <property type="molecule type" value="Genomic_DNA"/>
</dbReference>
<keyword evidence="1" id="KW-0812">Transmembrane</keyword>
<organism evidence="2 3">
    <name type="scientific">Malus domestica</name>
    <name type="common">Apple</name>
    <name type="synonym">Pyrus malus</name>
    <dbReference type="NCBI Taxonomy" id="3750"/>
    <lineage>
        <taxon>Eukaryota</taxon>
        <taxon>Viridiplantae</taxon>
        <taxon>Streptophyta</taxon>
        <taxon>Embryophyta</taxon>
        <taxon>Tracheophyta</taxon>
        <taxon>Spermatophyta</taxon>
        <taxon>Magnoliopsida</taxon>
        <taxon>eudicotyledons</taxon>
        <taxon>Gunneridae</taxon>
        <taxon>Pentapetalae</taxon>
        <taxon>rosids</taxon>
        <taxon>fabids</taxon>
        <taxon>Rosales</taxon>
        <taxon>Rosaceae</taxon>
        <taxon>Amygdaloideae</taxon>
        <taxon>Maleae</taxon>
        <taxon>Malus</taxon>
    </lineage>
</organism>
<dbReference type="STRING" id="3750.A0A498HV90"/>
<dbReference type="Proteomes" id="UP000290289">
    <property type="component" value="Chromosome 15"/>
</dbReference>
<evidence type="ECO:0000313" key="3">
    <source>
        <dbReference type="Proteomes" id="UP000290289"/>
    </source>
</evidence>
<sequence length="81" mass="9663">MITEMKMKEILVQEGDDLWELTHIQIQWIAPSIKEELFPEESSTLTKYEMNTTKLYLALVSMYVLHLVFTESMFLIFLNQF</sequence>